<dbReference type="EMBL" id="JAAAID010002469">
    <property type="protein sequence ID" value="KAG0007213.1"/>
    <property type="molecule type" value="Genomic_DNA"/>
</dbReference>
<accession>A0A9P6MLN7</accession>
<feature type="compositionally biased region" description="Low complexity" evidence="3">
    <location>
        <begin position="149"/>
        <end position="165"/>
    </location>
</feature>
<dbReference type="CDD" id="cd00024">
    <property type="entry name" value="CD_CSD"/>
    <property type="match status" value="1"/>
</dbReference>
<dbReference type="SUPFAM" id="SSF54160">
    <property type="entry name" value="Chromo domain-like"/>
    <property type="match status" value="2"/>
</dbReference>
<dbReference type="OrthoDB" id="433924at2759"/>
<feature type="domain" description="Chromo" evidence="4">
    <location>
        <begin position="45"/>
        <end position="104"/>
    </location>
</feature>
<dbReference type="InterPro" id="IPR023780">
    <property type="entry name" value="Chromo_domain"/>
</dbReference>
<protein>
    <recommendedName>
        <fullName evidence="4">Chromo domain-containing protein</fullName>
    </recommendedName>
</protein>
<feature type="region of interest" description="Disordered" evidence="3">
    <location>
        <begin position="24"/>
        <end position="44"/>
    </location>
</feature>
<dbReference type="InterPro" id="IPR016197">
    <property type="entry name" value="Chromo-like_dom_sf"/>
</dbReference>
<dbReference type="SMART" id="SM00298">
    <property type="entry name" value="CHROMO"/>
    <property type="match status" value="1"/>
</dbReference>
<dbReference type="Pfam" id="PF00385">
    <property type="entry name" value="Chromo"/>
    <property type="match status" value="1"/>
</dbReference>
<name>A0A9P6MLN7_9FUNG</name>
<dbReference type="InterPro" id="IPR000953">
    <property type="entry name" value="Chromo/chromo_shadow_dom"/>
</dbReference>
<evidence type="ECO:0000313" key="5">
    <source>
        <dbReference type="EMBL" id="KAG0007213.1"/>
    </source>
</evidence>
<evidence type="ECO:0000259" key="4">
    <source>
        <dbReference type="PROSITE" id="PS50013"/>
    </source>
</evidence>
<organism evidence="5 6">
    <name type="scientific">Entomortierella chlamydospora</name>
    <dbReference type="NCBI Taxonomy" id="101097"/>
    <lineage>
        <taxon>Eukaryota</taxon>
        <taxon>Fungi</taxon>
        <taxon>Fungi incertae sedis</taxon>
        <taxon>Mucoromycota</taxon>
        <taxon>Mortierellomycotina</taxon>
        <taxon>Mortierellomycetes</taxon>
        <taxon>Mortierellales</taxon>
        <taxon>Mortierellaceae</taxon>
        <taxon>Entomortierella</taxon>
    </lineage>
</organism>
<feature type="compositionally biased region" description="Basic and acidic residues" evidence="3">
    <location>
        <begin position="102"/>
        <end position="112"/>
    </location>
</feature>
<dbReference type="Proteomes" id="UP000703661">
    <property type="component" value="Unassembled WGS sequence"/>
</dbReference>
<reference evidence="5" key="1">
    <citation type="journal article" date="2020" name="Fungal Divers.">
        <title>Resolving the Mortierellaceae phylogeny through synthesis of multi-gene phylogenetics and phylogenomics.</title>
        <authorList>
            <person name="Vandepol N."/>
            <person name="Liber J."/>
            <person name="Desiro A."/>
            <person name="Na H."/>
            <person name="Kennedy M."/>
            <person name="Barry K."/>
            <person name="Grigoriev I.V."/>
            <person name="Miller A.N."/>
            <person name="O'Donnell K."/>
            <person name="Stajich J.E."/>
            <person name="Bonito G."/>
        </authorList>
    </citation>
    <scope>NUCLEOTIDE SEQUENCE</scope>
    <source>
        <strain evidence="5">NRRL 2769</strain>
    </source>
</reference>
<proteinExistence type="predicted"/>
<feature type="region of interest" description="Disordered" evidence="3">
    <location>
        <begin position="101"/>
        <end position="204"/>
    </location>
</feature>
<dbReference type="AlphaFoldDB" id="A0A9P6MLN7"/>
<dbReference type="InterPro" id="IPR051219">
    <property type="entry name" value="Heterochromatin_chromo-domain"/>
</dbReference>
<feature type="compositionally biased region" description="Acidic residues" evidence="3">
    <location>
        <begin position="29"/>
        <end position="44"/>
    </location>
</feature>
<feature type="compositionally biased region" description="Basic and acidic residues" evidence="3">
    <location>
        <begin position="169"/>
        <end position="179"/>
    </location>
</feature>
<dbReference type="Pfam" id="PF01393">
    <property type="entry name" value="Chromo_shadow"/>
    <property type="match status" value="1"/>
</dbReference>
<dbReference type="SMART" id="SM00300">
    <property type="entry name" value="ChSh"/>
    <property type="match status" value="1"/>
</dbReference>
<dbReference type="InterPro" id="IPR008251">
    <property type="entry name" value="Chromo_shadow_dom"/>
</dbReference>
<evidence type="ECO:0000256" key="3">
    <source>
        <dbReference type="SAM" id="MobiDB-lite"/>
    </source>
</evidence>
<evidence type="ECO:0000256" key="2">
    <source>
        <dbReference type="ARBA" id="ARBA00023242"/>
    </source>
</evidence>
<dbReference type="PANTHER" id="PTHR22812">
    <property type="entry name" value="CHROMOBOX PROTEIN"/>
    <property type="match status" value="1"/>
</dbReference>
<dbReference type="PROSITE" id="PS50013">
    <property type="entry name" value="CHROMO_2"/>
    <property type="match status" value="1"/>
</dbReference>
<sequence>MEGTKIKKELLDVKEDPDSIDLKNKLEIRDDDTEEDGSDDGDDVFEVERVVGHMRDSVLGLRYQLKWKGYSDNENTYEPEASVFCHGLVNEYWERYLAAGGKRSDQEGHDPKPQPVKRKAATQQGLMPDLDSVLNKGPSKATTRNANLESRSTSNESSMSKTTNKGTGQRREDAKDTAPSKRQKISNPSDNEPTTWSPPASWESWESHINRVEAVEQRRPENSSEKESLIIHILWLDGKQTEVSSKVAHKKCPVKLLEFYESHLLFQEEEDSNT</sequence>
<keyword evidence="2" id="KW-0539">Nucleus</keyword>
<evidence type="ECO:0000313" key="6">
    <source>
        <dbReference type="Proteomes" id="UP000703661"/>
    </source>
</evidence>
<feature type="compositionally biased region" description="Low complexity" evidence="3">
    <location>
        <begin position="193"/>
        <end position="204"/>
    </location>
</feature>
<evidence type="ECO:0000256" key="1">
    <source>
        <dbReference type="ARBA" id="ARBA00004123"/>
    </source>
</evidence>
<dbReference type="Gene3D" id="2.40.50.40">
    <property type="match status" value="2"/>
</dbReference>
<comment type="caution">
    <text evidence="5">The sequence shown here is derived from an EMBL/GenBank/DDBJ whole genome shotgun (WGS) entry which is preliminary data.</text>
</comment>
<comment type="subcellular location">
    <subcellularLocation>
        <location evidence="1">Nucleus</location>
    </subcellularLocation>
</comment>
<keyword evidence="6" id="KW-1185">Reference proteome</keyword>
<dbReference type="GO" id="GO:0005634">
    <property type="term" value="C:nucleus"/>
    <property type="evidence" value="ECO:0007669"/>
    <property type="project" value="UniProtKB-SubCell"/>
</dbReference>
<gene>
    <name evidence="5" type="ORF">BGZ80_004933</name>
</gene>